<dbReference type="SUPFAM" id="SSF53807">
    <property type="entry name" value="Helical backbone' metal receptor"/>
    <property type="match status" value="1"/>
</dbReference>
<feature type="domain" description="Fe/B12 periplasmic-binding" evidence="1">
    <location>
        <begin position="49"/>
        <end position="327"/>
    </location>
</feature>
<sequence>MKKISLLLLVLVLTLAFSGCTQPEQQVGETVKVTDLAGREVEVPKNVEKIVAIGPGALRLITYMQAEDMLVGVENVEKTPTAARPYSLVIQEEIADLPVIAQGGPDDPKVDVEVLLSVKPDVIFASSAVSTQIVEDIQQKTGIPVVVISLGTPGRFDEEELFESFRIIGKVLDKEERAEEIIDYINATIEDLSSRVADYPEDKKPKVYVGALSFKGGHGIESTQKIFPPFEVLEAKNIVKEANVTGNFIQVDKEFLLSAQPDIIFLDANNVQLVKQDYEKNPGFYRSLKAFQNGEVYSIYPFNWYWTNIELALIDTYWIGKVIYPERFADVSIAEKANEISEFFLGEPLYDELVGEIGELGKINVSSW</sequence>
<reference evidence="2" key="1">
    <citation type="journal article" date="2020" name="bioRxiv">
        <title>A rank-normalized archaeal taxonomy based on genome phylogeny resolves widespread incomplete and uneven classifications.</title>
        <authorList>
            <person name="Rinke C."/>
            <person name="Chuvochina M."/>
            <person name="Mussig A.J."/>
            <person name="Chaumeil P.-A."/>
            <person name="Waite D.W."/>
            <person name="Whitman W.B."/>
            <person name="Parks D.H."/>
            <person name="Hugenholtz P."/>
        </authorList>
    </citation>
    <scope>NUCLEOTIDE SEQUENCE</scope>
    <source>
        <strain evidence="2">UBA12518</strain>
    </source>
</reference>
<protein>
    <submittedName>
        <fullName evidence="2">Iron ABC transporter substrate-binding protein</fullName>
    </submittedName>
</protein>
<dbReference type="RefSeq" id="WP_042685483.1">
    <property type="nucleotide sequence ID" value="NZ_DUIH01000009.1"/>
</dbReference>
<dbReference type="PANTHER" id="PTHR30535:SF34">
    <property type="entry name" value="MOLYBDATE-BINDING PROTEIN MOLA"/>
    <property type="match status" value="1"/>
</dbReference>
<evidence type="ECO:0000259" key="1">
    <source>
        <dbReference type="PROSITE" id="PS50983"/>
    </source>
</evidence>
<dbReference type="InterPro" id="IPR050902">
    <property type="entry name" value="ABC_Transporter_SBP"/>
</dbReference>
<dbReference type="Gene3D" id="3.40.50.1980">
    <property type="entry name" value="Nitrogenase molybdenum iron protein domain"/>
    <property type="match status" value="2"/>
</dbReference>
<gene>
    <name evidence="2" type="ORF">HA299_01805</name>
</gene>
<organism evidence="2 3">
    <name type="scientific">Methermicoccus shengliensis</name>
    <dbReference type="NCBI Taxonomy" id="660064"/>
    <lineage>
        <taxon>Archaea</taxon>
        <taxon>Methanobacteriati</taxon>
        <taxon>Methanobacteriota</taxon>
        <taxon>Stenosarchaea group</taxon>
        <taxon>Methanomicrobia</taxon>
        <taxon>Methanosarcinales</taxon>
        <taxon>Methermicoccaceae</taxon>
        <taxon>Methermicoccus</taxon>
    </lineage>
</organism>
<evidence type="ECO:0000313" key="3">
    <source>
        <dbReference type="Proteomes" id="UP000600363"/>
    </source>
</evidence>
<dbReference type="PANTHER" id="PTHR30535">
    <property type="entry name" value="VITAMIN B12-BINDING PROTEIN"/>
    <property type="match status" value="1"/>
</dbReference>
<dbReference type="AlphaFoldDB" id="A0A832VMK7"/>
<dbReference type="PROSITE" id="PS51257">
    <property type="entry name" value="PROKAR_LIPOPROTEIN"/>
    <property type="match status" value="1"/>
</dbReference>
<dbReference type="Proteomes" id="UP000600363">
    <property type="component" value="Unassembled WGS sequence"/>
</dbReference>
<dbReference type="Pfam" id="PF01497">
    <property type="entry name" value="Peripla_BP_2"/>
    <property type="match status" value="1"/>
</dbReference>
<dbReference type="PROSITE" id="PS50983">
    <property type="entry name" value="FE_B12_PBP"/>
    <property type="match status" value="1"/>
</dbReference>
<comment type="caution">
    <text evidence="2">The sequence shown here is derived from an EMBL/GenBank/DDBJ whole genome shotgun (WGS) entry which is preliminary data.</text>
</comment>
<dbReference type="CDD" id="cd01147">
    <property type="entry name" value="HemV-2"/>
    <property type="match status" value="1"/>
</dbReference>
<proteinExistence type="predicted"/>
<dbReference type="EMBL" id="DUIH01000009">
    <property type="protein sequence ID" value="HIH69346.1"/>
    <property type="molecule type" value="Genomic_DNA"/>
</dbReference>
<accession>A0A832VMK7</accession>
<name>A0A832VMK7_9EURY</name>
<dbReference type="InterPro" id="IPR002491">
    <property type="entry name" value="ABC_transptr_periplasmic_BD"/>
</dbReference>
<evidence type="ECO:0000313" key="2">
    <source>
        <dbReference type="EMBL" id="HIH69346.1"/>
    </source>
</evidence>